<keyword evidence="2" id="KW-0812">Transmembrane</keyword>
<feature type="transmembrane region" description="Helical" evidence="2">
    <location>
        <begin position="21"/>
        <end position="41"/>
    </location>
</feature>
<keyword evidence="2" id="KW-0472">Membrane</keyword>
<protein>
    <recommendedName>
        <fullName evidence="5">Integral membrane protein</fullName>
    </recommendedName>
</protein>
<evidence type="ECO:0000256" key="2">
    <source>
        <dbReference type="SAM" id="Phobius"/>
    </source>
</evidence>
<sequence>MTVETPHQRLTRNYGEMLQEIRVAQTGVQFLLAFLLALAFTPRFPEITEFQRTVYVVALLFGAAATALLIAPAPFHRLVFRRRLKSHLVTATGWFTLCGLGFLVLSLGASMLLILDVVLGTRQAVWLTMGTVTWFLVWWFVVPMVSRRHGRRHPSQSQSGQSPTGRAQTGHPDAGHPDAR</sequence>
<gene>
    <name evidence="3" type="ORF">CLV68_5914</name>
</gene>
<organism evidence="3 4">
    <name type="scientific">Actinokineospora cianjurensis</name>
    <dbReference type="NCBI Taxonomy" id="585224"/>
    <lineage>
        <taxon>Bacteria</taxon>
        <taxon>Bacillati</taxon>
        <taxon>Actinomycetota</taxon>
        <taxon>Actinomycetes</taxon>
        <taxon>Pseudonocardiales</taxon>
        <taxon>Pseudonocardiaceae</taxon>
        <taxon>Actinokineospora</taxon>
    </lineage>
</organism>
<proteinExistence type="predicted"/>
<dbReference type="InterPro" id="IPR046291">
    <property type="entry name" value="DUF6328"/>
</dbReference>
<feature type="transmembrane region" description="Helical" evidence="2">
    <location>
        <begin position="124"/>
        <end position="142"/>
    </location>
</feature>
<dbReference type="Proteomes" id="UP000282454">
    <property type="component" value="Unassembled WGS sequence"/>
</dbReference>
<dbReference type="AlphaFoldDB" id="A0A421AX23"/>
<feature type="transmembrane region" description="Helical" evidence="2">
    <location>
        <begin position="53"/>
        <end position="73"/>
    </location>
</feature>
<comment type="caution">
    <text evidence="3">The sequence shown here is derived from an EMBL/GenBank/DDBJ whole genome shotgun (WGS) entry which is preliminary data.</text>
</comment>
<evidence type="ECO:0000313" key="4">
    <source>
        <dbReference type="Proteomes" id="UP000282454"/>
    </source>
</evidence>
<name>A0A421AX23_9PSEU</name>
<dbReference type="EMBL" id="RCDD01000007">
    <property type="protein sequence ID" value="RLK54364.1"/>
    <property type="molecule type" value="Genomic_DNA"/>
</dbReference>
<dbReference type="RefSeq" id="WP_211346806.1">
    <property type="nucleotide sequence ID" value="NZ_RCDD01000007.1"/>
</dbReference>
<feature type="region of interest" description="Disordered" evidence="1">
    <location>
        <begin position="151"/>
        <end position="180"/>
    </location>
</feature>
<keyword evidence="4" id="KW-1185">Reference proteome</keyword>
<feature type="transmembrane region" description="Helical" evidence="2">
    <location>
        <begin position="94"/>
        <end position="118"/>
    </location>
</feature>
<evidence type="ECO:0000256" key="1">
    <source>
        <dbReference type="SAM" id="MobiDB-lite"/>
    </source>
</evidence>
<evidence type="ECO:0000313" key="3">
    <source>
        <dbReference type="EMBL" id="RLK54364.1"/>
    </source>
</evidence>
<dbReference type="Pfam" id="PF19853">
    <property type="entry name" value="DUF6328"/>
    <property type="match status" value="1"/>
</dbReference>
<keyword evidence="2" id="KW-1133">Transmembrane helix</keyword>
<evidence type="ECO:0008006" key="5">
    <source>
        <dbReference type="Google" id="ProtNLM"/>
    </source>
</evidence>
<reference evidence="3 4" key="1">
    <citation type="submission" date="2018-10" db="EMBL/GenBank/DDBJ databases">
        <title>Genomic Encyclopedia of Archaeal and Bacterial Type Strains, Phase II (KMG-II): from individual species to whole genera.</title>
        <authorList>
            <person name="Goeker M."/>
        </authorList>
    </citation>
    <scope>NUCLEOTIDE SEQUENCE [LARGE SCALE GENOMIC DNA]</scope>
    <source>
        <strain evidence="3 4">DSM 45657</strain>
    </source>
</reference>
<accession>A0A421AX23</accession>